<dbReference type="SMART" id="SM00181">
    <property type="entry name" value="EGF"/>
    <property type="match status" value="1"/>
</dbReference>
<evidence type="ECO:0000256" key="1">
    <source>
        <dbReference type="ARBA" id="ARBA00001057"/>
    </source>
</evidence>
<dbReference type="InterPro" id="IPR000742">
    <property type="entry name" value="EGF"/>
</dbReference>
<evidence type="ECO:0000256" key="15">
    <source>
        <dbReference type="ARBA" id="ARBA00022813"/>
    </source>
</evidence>
<dbReference type="EC" id="3.4.21.41" evidence="4"/>
<keyword evidence="18" id="KW-0391">Immunity</keyword>
<evidence type="ECO:0000256" key="24">
    <source>
        <dbReference type="ARBA" id="ARBA00093536"/>
    </source>
</evidence>
<dbReference type="Gene3D" id="2.40.10.10">
    <property type="entry name" value="Trypsin-like serine proteases"/>
    <property type="match status" value="2"/>
</dbReference>
<dbReference type="PROSITE" id="PS50923">
    <property type="entry name" value="SUSHI"/>
    <property type="match status" value="2"/>
</dbReference>
<evidence type="ECO:0000256" key="19">
    <source>
        <dbReference type="ARBA" id="ARBA00022875"/>
    </source>
</evidence>
<evidence type="ECO:0000256" key="16">
    <source>
        <dbReference type="ARBA" id="ARBA00022825"/>
    </source>
</evidence>
<dbReference type="PIRSF" id="PIRSF001155">
    <property type="entry name" value="C1r_C1s_MASP"/>
    <property type="match status" value="1"/>
</dbReference>
<feature type="binding site" evidence="28">
    <location>
        <position position="133"/>
    </location>
    <ligand>
        <name>Ca(2+)</name>
        <dbReference type="ChEBI" id="CHEBI:29108"/>
        <label>2</label>
    </ligand>
</feature>
<dbReference type="SUPFAM" id="SSF50494">
    <property type="entry name" value="Trypsin-like serine proteases"/>
    <property type="match status" value="1"/>
</dbReference>
<feature type="binding site" evidence="28">
    <location>
        <position position="161"/>
    </location>
    <ligand>
        <name>Ca(2+)</name>
        <dbReference type="ChEBI" id="CHEBI:29108"/>
        <label>2</label>
    </ligand>
</feature>
<feature type="binding site" evidence="28">
    <location>
        <position position="157"/>
    </location>
    <ligand>
        <name>Ca(2+)</name>
        <dbReference type="ChEBI" id="CHEBI:29108"/>
        <label>2</label>
    </ligand>
</feature>
<keyword evidence="14" id="KW-0378">Hydrolase</keyword>
<feature type="non-terminal residue" evidence="34">
    <location>
        <position position="699"/>
    </location>
</feature>
<dbReference type="InterPro" id="IPR035976">
    <property type="entry name" value="Sushi/SCR/CCP_sf"/>
</dbReference>
<dbReference type="Pfam" id="PF00431">
    <property type="entry name" value="CUB"/>
    <property type="match status" value="2"/>
</dbReference>
<dbReference type="GO" id="GO:0009986">
    <property type="term" value="C:cell surface"/>
    <property type="evidence" value="ECO:0007669"/>
    <property type="project" value="UniProtKB-SubCell"/>
</dbReference>
<feature type="binding site" evidence="28">
    <location>
        <position position="243"/>
    </location>
    <ligand>
        <name>Ca(2+)</name>
        <dbReference type="ChEBI" id="CHEBI:29108"/>
        <label>3</label>
    </ligand>
</feature>
<evidence type="ECO:0000256" key="18">
    <source>
        <dbReference type="ARBA" id="ARBA00022859"/>
    </source>
</evidence>
<evidence type="ECO:0000256" key="25">
    <source>
        <dbReference type="PIRSR" id="PIRSR001155-1"/>
    </source>
</evidence>
<comment type="PTM">
    <text evidence="27">The iron and 2-oxoglutarate dependent 3-hydroxylation of aspartate and asparagine is (R) stereospecific within EGF domains.</text>
</comment>
<keyword evidence="16" id="KW-0720">Serine protease</keyword>
<dbReference type="Gene3D" id="2.10.25.10">
    <property type="entry name" value="Laminin"/>
    <property type="match status" value="1"/>
</dbReference>
<feature type="modified residue" description="(3R)-3-hydroxyasparagine" evidence="27">
    <location>
        <position position="157"/>
    </location>
</feature>
<feature type="disulfide bond" evidence="26 29">
    <location>
        <begin position="183"/>
        <end position="210"/>
    </location>
</feature>
<evidence type="ECO:0000256" key="27">
    <source>
        <dbReference type="PIRSR" id="PIRSR001155-3"/>
    </source>
</evidence>
<evidence type="ECO:0000256" key="11">
    <source>
        <dbReference type="ARBA" id="ARBA00022723"/>
    </source>
</evidence>
<keyword evidence="11 28" id="KW-0479">Metal-binding</keyword>
<dbReference type="PROSITE" id="PS01187">
    <property type="entry name" value="EGF_CA"/>
    <property type="match status" value="1"/>
</dbReference>
<evidence type="ECO:0000256" key="26">
    <source>
        <dbReference type="PIRSR" id="PIRSR001155-2"/>
    </source>
</evidence>
<keyword evidence="35" id="KW-1185">Reference proteome</keyword>
<dbReference type="InterPro" id="IPR000859">
    <property type="entry name" value="CUB_dom"/>
</dbReference>
<evidence type="ECO:0000256" key="4">
    <source>
        <dbReference type="ARBA" id="ARBA00011907"/>
    </source>
</evidence>
<keyword evidence="22 27" id="KW-0379">Hydroxylation</keyword>
<feature type="disulfide bond" evidence="26">
    <location>
        <begin position="328"/>
        <end position="361"/>
    </location>
</feature>
<feature type="disulfide bond" evidence="26">
    <location>
        <begin position="240"/>
        <end position="258"/>
    </location>
</feature>
<evidence type="ECO:0000313" key="35">
    <source>
        <dbReference type="Proteomes" id="UP000573697"/>
    </source>
</evidence>
<dbReference type="PROSITE" id="PS00135">
    <property type="entry name" value="TRYPSIN_SER"/>
    <property type="match status" value="1"/>
</dbReference>
<feature type="active site" description="Charge relay system" evidence="25">
    <location>
        <position position="548"/>
    </location>
</feature>
<feature type="active site" description="Charge relay system" evidence="25">
    <location>
        <position position="649"/>
    </location>
</feature>
<proteinExistence type="predicted"/>
<feature type="active site" description="Charge relay system" evidence="25">
    <location>
        <position position="487"/>
    </location>
</feature>
<feature type="binding site" evidence="28">
    <location>
        <position position="134"/>
    </location>
    <ligand>
        <name>Ca(2+)</name>
        <dbReference type="ChEBI" id="CHEBI:29108"/>
        <label>2</label>
    </ligand>
</feature>
<feature type="disulfide bond" evidence="26">
    <location>
        <begin position="613"/>
        <end position="634"/>
    </location>
</feature>
<keyword evidence="6" id="KW-0245">EGF-like domain</keyword>
<keyword evidence="15" id="KW-0068">Autocatalytic cleavage</keyword>
<dbReference type="PANTHER" id="PTHR24255:SF25">
    <property type="entry name" value="COMPLEMENT C1R SUBCOMPONENT"/>
    <property type="match status" value="1"/>
</dbReference>
<comment type="subunit">
    <text evidence="24">Core component of the complement C1 complex, a calcium-dependent complex composed of 1 molecule of the C1Q subcomplex, 2 molecules of C1R and 2 molecules of C1S. The C1Q subcomplex is composed 18 subunits: 3 chains of C1QA, C1QB, and C1QC trimerize to form 6 collagen-like triple helices connected to six globular ligand-recognition modules. Within the C1 complex, C1R is a dimer of identical chains, each of which is activated by cleavage into two chains, heavy and light, connected by disulfide bonds.</text>
</comment>
<evidence type="ECO:0000256" key="12">
    <source>
        <dbReference type="ARBA" id="ARBA00022729"/>
    </source>
</evidence>
<feature type="disulfide bond" evidence="26">
    <location>
        <begin position="166"/>
        <end position="179"/>
    </location>
</feature>
<dbReference type="InterPro" id="IPR000436">
    <property type="entry name" value="Sushi_SCR_CCP_dom"/>
</dbReference>
<dbReference type="InterPro" id="IPR009003">
    <property type="entry name" value="Peptidase_S1_PA"/>
</dbReference>
<dbReference type="FunFam" id="2.10.70.10:FF:000016">
    <property type="entry name" value="Mannan-binding lectin serine protease 1"/>
    <property type="match status" value="1"/>
</dbReference>
<dbReference type="GO" id="GO:0072562">
    <property type="term" value="C:blood microparticle"/>
    <property type="evidence" value="ECO:0007669"/>
    <property type="project" value="TreeGrafter"/>
</dbReference>
<protein>
    <recommendedName>
        <fullName evidence="4">complement subcomponent C1r</fullName>
        <ecNumber evidence="4">3.4.21.41</ecNumber>
    </recommendedName>
</protein>
<dbReference type="CDD" id="cd00033">
    <property type="entry name" value="CCP"/>
    <property type="match status" value="2"/>
</dbReference>
<dbReference type="GO" id="GO:0004252">
    <property type="term" value="F:serine-type endopeptidase activity"/>
    <property type="evidence" value="ECO:0007669"/>
    <property type="project" value="UniProtKB-EC"/>
</dbReference>
<feature type="binding site" evidence="28">
    <location>
        <position position="110"/>
    </location>
    <ligand>
        <name>Ca(2+)</name>
        <dbReference type="ChEBI" id="CHEBI:29108"/>
        <label>1</label>
    </ligand>
</feature>
<dbReference type="InterPro" id="IPR035914">
    <property type="entry name" value="Sperma_CUB_dom_sf"/>
</dbReference>
<keyword evidence="10" id="KW-0645">Protease</keyword>
<feature type="binding site" evidence="28">
    <location>
        <position position="65"/>
    </location>
    <ligand>
        <name>Ca(2+)</name>
        <dbReference type="ChEBI" id="CHEBI:29108"/>
        <label>1</label>
    </ligand>
</feature>
<keyword evidence="8" id="KW-0399">Innate immunity</keyword>
<dbReference type="FunFam" id="2.10.70.10:FF:000040">
    <property type="entry name" value="Complement C1r subcomponent"/>
    <property type="match status" value="1"/>
</dbReference>
<dbReference type="PANTHER" id="PTHR24255">
    <property type="entry name" value="COMPLEMENT COMPONENT 1, S SUBCOMPONENT-RELATED"/>
    <property type="match status" value="1"/>
</dbReference>
<feature type="disulfide bond" evidence="26">
    <location>
        <begin position="62"/>
        <end position="80"/>
    </location>
</feature>
<evidence type="ECO:0000256" key="6">
    <source>
        <dbReference type="ARBA" id="ARBA00022536"/>
    </source>
</evidence>
<evidence type="ECO:0000259" key="33">
    <source>
        <dbReference type="PROSITE" id="PS50923"/>
    </source>
</evidence>
<evidence type="ECO:0000256" key="5">
    <source>
        <dbReference type="ARBA" id="ARBA00022525"/>
    </source>
</evidence>
<dbReference type="InterPro" id="IPR001881">
    <property type="entry name" value="EGF-like_Ca-bd_dom"/>
</dbReference>
<keyword evidence="20 26" id="KW-1015">Disulfide bond</keyword>
<evidence type="ECO:0000256" key="29">
    <source>
        <dbReference type="PROSITE-ProRule" id="PRU00059"/>
    </source>
</evidence>
<reference evidence="34 35" key="1">
    <citation type="submission" date="2019-09" db="EMBL/GenBank/DDBJ databases">
        <title>Bird 10,000 Genomes (B10K) Project - Family phase.</title>
        <authorList>
            <person name="Zhang G."/>
        </authorList>
    </citation>
    <scope>NUCLEOTIDE SEQUENCE [LARGE SCALE GENOMIC DNA]</scope>
    <source>
        <strain evidence="34">B10K-DU-001-66</strain>
        <tissue evidence="34">Muscle</tissue>
    </source>
</reference>
<keyword evidence="17 28" id="KW-0106">Calcium</keyword>
<dbReference type="SUPFAM" id="SSF57535">
    <property type="entry name" value="Complement control module/SCR domain"/>
    <property type="match status" value="2"/>
</dbReference>
<feature type="binding site" evidence="28">
    <location>
        <position position="280"/>
    </location>
    <ligand>
        <name>Ca(2+)</name>
        <dbReference type="ChEBI" id="CHEBI:29108"/>
        <label>3</label>
    </ligand>
</feature>
<evidence type="ECO:0000256" key="23">
    <source>
        <dbReference type="ARBA" id="ARBA00093383"/>
    </source>
</evidence>
<dbReference type="SUPFAM" id="SSF49854">
    <property type="entry name" value="Spermadhesin, CUB domain"/>
    <property type="match status" value="2"/>
</dbReference>
<feature type="disulfide bond" evidence="26">
    <location>
        <begin position="137"/>
        <end position="155"/>
    </location>
</feature>
<keyword evidence="19" id="KW-0180">Complement pathway</keyword>
<feature type="binding site" evidence="28">
    <location>
        <position position="158"/>
    </location>
    <ligand>
        <name>Ca(2+)</name>
        <dbReference type="ChEBI" id="CHEBI:29108"/>
        <label>2</label>
    </ligand>
</feature>
<dbReference type="InterPro" id="IPR033116">
    <property type="entry name" value="TRYPSIN_SER"/>
</dbReference>
<dbReference type="FunFam" id="2.40.10.10:FF:000159">
    <property type="entry name" value="Complement C1r subcomponent like"/>
    <property type="match status" value="1"/>
</dbReference>
<keyword evidence="7 27" id="KW-0597">Phosphoprotein</keyword>
<evidence type="ECO:0000256" key="20">
    <source>
        <dbReference type="ARBA" id="ARBA00023157"/>
    </source>
</evidence>
<keyword evidence="21" id="KW-0325">Glycoprotein</keyword>
<evidence type="ECO:0000256" key="13">
    <source>
        <dbReference type="ARBA" id="ARBA00022737"/>
    </source>
</evidence>
<keyword evidence="5" id="KW-0964">Secreted</keyword>
<evidence type="ECO:0000256" key="9">
    <source>
        <dbReference type="ARBA" id="ARBA00022659"/>
    </source>
</evidence>
<dbReference type="Pfam" id="PF00084">
    <property type="entry name" value="Sushi"/>
    <property type="match status" value="2"/>
</dbReference>
<feature type="binding site" evidence="28">
    <location>
        <position position="112"/>
    </location>
    <ligand>
        <name>Ca(2+)</name>
        <dbReference type="ChEBI" id="CHEBI:29108"/>
        <label>1</label>
    </ligand>
</feature>
<dbReference type="SUPFAM" id="SSF57196">
    <property type="entry name" value="EGF/Laminin"/>
    <property type="match status" value="1"/>
</dbReference>
<evidence type="ECO:0000259" key="31">
    <source>
        <dbReference type="PROSITE" id="PS01180"/>
    </source>
</evidence>
<dbReference type="SMART" id="SM00042">
    <property type="entry name" value="CUB"/>
    <property type="match status" value="2"/>
</dbReference>
<keyword evidence="13" id="KW-0677">Repeat</keyword>
<dbReference type="SMART" id="SM00020">
    <property type="entry name" value="Tryp_SPc"/>
    <property type="match status" value="1"/>
</dbReference>
<dbReference type="CDD" id="cd00054">
    <property type="entry name" value="EGF_CA"/>
    <property type="match status" value="1"/>
</dbReference>
<dbReference type="AlphaFoldDB" id="A0A7K5ER83"/>
<feature type="disulfide bond" evidence="26">
    <location>
        <begin position="645"/>
        <end position="675"/>
    </location>
</feature>
<feature type="domain" description="Peptidase S1" evidence="32">
    <location>
        <begin position="449"/>
        <end position="697"/>
    </location>
</feature>
<dbReference type="PROSITE" id="PS01180">
    <property type="entry name" value="CUB"/>
    <property type="match status" value="2"/>
</dbReference>
<dbReference type="CDD" id="cd00041">
    <property type="entry name" value="CUB"/>
    <property type="match status" value="2"/>
</dbReference>
<dbReference type="FunFam" id="2.60.120.290:FF:000006">
    <property type="entry name" value="Mannan-binding lectin serine protease 1"/>
    <property type="match status" value="1"/>
</dbReference>
<comment type="catalytic activity">
    <reaction evidence="1">
        <text>Selective cleavage of Lys(or Arg)-|-Ile bond in complement subcomponent C1s to form the active form of C1s (EC 3.4.21.42).</text>
        <dbReference type="EC" id="3.4.21.41"/>
    </reaction>
</comment>
<dbReference type="FunFam" id="2.10.25.10:FF:000059">
    <property type="entry name" value="Mannan-binding lectin serine protease 1"/>
    <property type="match status" value="1"/>
</dbReference>
<sequence length="699" mass="77915">FLGVVGSSPVPRGSPLFGEIRSPSYPKPYPNDNISSWDIQVPKGYMVKLSFKYFDLEPSESCFYDYVKIKADKKDLGRYCGRLGSTTGNHPGRKEFVSKGNKMHLEFHSDFSNEDNGTVIPYRGFLAYYRAVDVDECDPNSAAENSGRPQCQHFCHNYVGGYFCSCRIGYQLQSDHHSCKVECSSELFTAASGYLSSPEYPQPYPEHLRCNYSIRLQKGLSISLKFLEPFEIDDHQQVHCPYDQLKIQARGREIGEFCGRKPPGIIATSSNEVDILFLTDESGFSRGWKIHYTSEKIRCPQPVPRDQFTIIRDPQPVYQFQDYIVVSCKTGYNLMEGDRKLVSFTAVCQADGTWHQPMPRCEIVNCGHPKNLTNGVFSYIEGSASNEYQSVISYRCNEPYYHIVTGTGGDRFTCSPEGTWLDQDGQKRIPTCLPVCGKPVHPVVEVQRILGGKSAGRGNFPWQALTGINGRGGGALLGDRWILTAAHTIFPKGGARNNVSLEQLAEEADIFLGHTNVDELHKMGNHPVRRIFIHPDFNPSDEHNFNGDIALLELKNPVTLGPTLLPICLPDATNTSFYAHGHMGYVSGFGVDKNRISSDLKYVSLPAVAQEKCQSWLDSNRKGIPMVFSENMFCAGFLEGKQDTCQGDSGSVFTVLDRESGRWVATGIVSWGIGCATGYGFYTKILSYVDWINGIVKGD</sequence>
<evidence type="ECO:0000256" key="21">
    <source>
        <dbReference type="ARBA" id="ARBA00023180"/>
    </source>
</evidence>
<dbReference type="InterPro" id="IPR024175">
    <property type="entry name" value="Pept_S1A_C1r/C1S/mannan-bd"/>
</dbReference>
<evidence type="ECO:0000256" key="3">
    <source>
        <dbReference type="ARBA" id="ARBA00004613"/>
    </source>
</evidence>
<dbReference type="FunFam" id="2.60.120.290:FF:000012">
    <property type="entry name" value="mannan-binding lectin serine protease 1 isoform X1"/>
    <property type="match status" value="1"/>
</dbReference>
<dbReference type="Gene3D" id="2.10.70.10">
    <property type="entry name" value="Complement Module, domain 1"/>
    <property type="match status" value="2"/>
</dbReference>
<gene>
    <name evidence="34" type="primary">C1r</name>
    <name evidence="34" type="ORF">POLCAE_R13189</name>
</gene>
<dbReference type="Proteomes" id="UP000573697">
    <property type="component" value="Unassembled WGS sequence"/>
</dbReference>
<evidence type="ECO:0000256" key="7">
    <source>
        <dbReference type="ARBA" id="ARBA00022553"/>
    </source>
</evidence>
<evidence type="ECO:0000256" key="2">
    <source>
        <dbReference type="ARBA" id="ARBA00004241"/>
    </source>
</evidence>
<comment type="caution">
    <text evidence="34">The sequence shown here is derived from an EMBL/GenBank/DDBJ whole genome shotgun (WGS) entry which is preliminary data.</text>
</comment>
<feature type="binding site" evidence="28">
    <location>
        <position position="57"/>
    </location>
    <ligand>
        <name>Ca(2+)</name>
        <dbReference type="ChEBI" id="CHEBI:29108"/>
        <label>1</label>
    </ligand>
</feature>
<feature type="domain" description="CUB" evidence="31">
    <location>
        <begin position="183"/>
        <end position="295"/>
    </location>
</feature>
<feature type="domain" description="Sushi" evidence="33">
    <location>
        <begin position="364"/>
        <end position="434"/>
    </location>
</feature>
<feature type="domain" description="Sushi" evidence="33">
    <location>
        <begin position="297"/>
        <end position="363"/>
    </location>
</feature>
<evidence type="ECO:0000256" key="8">
    <source>
        <dbReference type="ARBA" id="ARBA00022588"/>
    </source>
</evidence>
<dbReference type="CDD" id="cd00190">
    <property type="entry name" value="Tryp_SPc"/>
    <property type="match status" value="1"/>
</dbReference>
<dbReference type="GO" id="GO:0045087">
    <property type="term" value="P:innate immune response"/>
    <property type="evidence" value="ECO:0007669"/>
    <property type="project" value="UniProtKB-KW"/>
</dbReference>
<organism evidence="34 35">
    <name type="scientific">Polioptila caerulea</name>
    <name type="common">Blue-grey gnatcatcher</name>
    <dbReference type="NCBI Taxonomy" id="66707"/>
    <lineage>
        <taxon>Eukaryota</taxon>
        <taxon>Metazoa</taxon>
        <taxon>Chordata</taxon>
        <taxon>Craniata</taxon>
        <taxon>Vertebrata</taxon>
        <taxon>Euteleostomi</taxon>
        <taxon>Archelosauria</taxon>
        <taxon>Archosauria</taxon>
        <taxon>Dinosauria</taxon>
        <taxon>Saurischia</taxon>
        <taxon>Theropoda</taxon>
        <taxon>Coelurosauria</taxon>
        <taxon>Aves</taxon>
        <taxon>Neognathae</taxon>
        <taxon>Neoaves</taxon>
        <taxon>Telluraves</taxon>
        <taxon>Australaves</taxon>
        <taxon>Passeriformes</taxon>
        <taxon>Certhiidae</taxon>
        <taxon>Polioptilinae</taxon>
        <taxon>Polioptila</taxon>
    </lineage>
</organism>
<evidence type="ECO:0000256" key="28">
    <source>
        <dbReference type="PIRSR" id="PIRSR001155-4"/>
    </source>
</evidence>
<dbReference type="EMBL" id="VYXF01011626">
    <property type="protein sequence ID" value="NWS35186.1"/>
    <property type="molecule type" value="Genomic_DNA"/>
</dbReference>
<comment type="subcellular location">
    <subcellularLocation>
        <location evidence="2">Cell surface</location>
    </subcellularLocation>
    <subcellularLocation>
        <location evidence="3">Secreted</location>
    </subcellularLocation>
</comment>
<feature type="disulfide bond" description="Interchain (between heavy and light chains)" evidence="26">
    <location>
        <begin position="436"/>
        <end position="568"/>
    </location>
</feature>
<feature type="non-terminal residue" evidence="34">
    <location>
        <position position="1"/>
    </location>
</feature>
<dbReference type="Pfam" id="PF14670">
    <property type="entry name" value="FXa_inhibition"/>
    <property type="match status" value="1"/>
</dbReference>
<comment type="caution">
    <text evidence="30">Lacks conserved residue(s) required for the propagation of feature annotation.</text>
</comment>
<name>A0A7K5ER83_POLCE</name>
<dbReference type="InterPro" id="IPR001254">
    <property type="entry name" value="Trypsin_dom"/>
</dbReference>
<dbReference type="GO" id="GO:0031638">
    <property type="term" value="P:zymogen activation"/>
    <property type="evidence" value="ECO:0007669"/>
    <property type="project" value="TreeGrafter"/>
</dbReference>
<feature type="disulfide bond" evidence="26">
    <location>
        <begin position="299"/>
        <end position="348"/>
    </location>
</feature>
<feature type="modified residue" description="Phosphoserine; by CK2" evidence="27">
    <location>
        <position position="196"/>
    </location>
</feature>
<dbReference type="GO" id="GO:0005509">
    <property type="term" value="F:calcium ion binding"/>
    <property type="evidence" value="ECO:0007669"/>
    <property type="project" value="InterPro"/>
</dbReference>
<evidence type="ECO:0000256" key="14">
    <source>
        <dbReference type="ARBA" id="ARBA00022801"/>
    </source>
</evidence>
<keyword evidence="12" id="KW-0732">Signal</keyword>
<feature type="disulfide bond" evidence="26">
    <location>
        <begin position="366"/>
        <end position="414"/>
    </location>
</feature>
<feature type="binding site" evidence="28">
    <location>
        <position position="136"/>
    </location>
    <ligand>
        <name>Ca(2+)</name>
        <dbReference type="ChEBI" id="CHEBI:29108"/>
        <label>2</label>
    </ligand>
</feature>
<dbReference type="FunFam" id="2.40.10.10:FF:000035">
    <property type="entry name" value="Complement C1r subcomponent"/>
    <property type="match status" value="1"/>
</dbReference>
<evidence type="ECO:0000259" key="32">
    <source>
        <dbReference type="PROSITE" id="PS50240"/>
    </source>
</evidence>
<feature type="disulfide bond" evidence="26">
    <location>
        <begin position="396"/>
        <end position="432"/>
    </location>
</feature>
<dbReference type="InterPro" id="IPR001314">
    <property type="entry name" value="Peptidase_S1A"/>
</dbReference>
<dbReference type="InterPro" id="IPR018097">
    <property type="entry name" value="EGF_Ca-bd_CS"/>
</dbReference>
<comment type="function">
    <text evidence="23">Serine protease component of the complement C1 complex, a multiprotein complex that initiates the classical pathway of the complement system, a cascade of proteins that leads to phagocytosis and breakdown of pathogens and signaling that strengthens the adaptive immune system. C1R catalyzes the first enzymatic step in the classical complement pathway: it is activated by the C1Q subcomplex of the C1 complex, which associates with IgG or IgM immunoglobulins complexed with antigens to form antigen-antibody complexes on the surface of pathogens. Immunoglobulin-binding promotes the autocatalytic cleavage and activation of C1R. Activated C1R then cleaves and activates C1S, the second protease of the classical complement pathway. It is unclear if C1R activates C1S within single, strained C1 complexes or between neighboring C1 complexes on surfaces.</text>
</comment>
<dbReference type="Pfam" id="PF00089">
    <property type="entry name" value="Trypsin"/>
    <property type="match status" value="1"/>
</dbReference>
<dbReference type="SMART" id="SM00032">
    <property type="entry name" value="CCP"/>
    <property type="match status" value="2"/>
</dbReference>
<dbReference type="PRINTS" id="PR00722">
    <property type="entry name" value="CHYMOTRYPSIN"/>
</dbReference>
<dbReference type="SMART" id="SM00179">
    <property type="entry name" value="EGF_CA"/>
    <property type="match status" value="1"/>
</dbReference>
<evidence type="ECO:0000256" key="17">
    <source>
        <dbReference type="ARBA" id="ARBA00022837"/>
    </source>
</evidence>
<dbReference type="InterPro" id="IPR043504">
    <property type="entry name" value="Peptidase_S1_PA_chymotrypsin"/>
</dbReference>
<feature type="disulfide bond" evidence="26">
    <location>
        <begin position="151"/>
        <end position="164"/>
    </location>
</feature>
<evidence type="ECO:0000256" key="22">
    <source>
        <dbReference type="ARBA" id="ARBA00023278"/>
    </source>
</evidence>
<dbReference type="Gene3D" id="2.60.120.290">
    <property type="entry name" value="Spermadhesin, CUB domain"/>
    <property type="match status" value="2"/>
</dbReference>
<evidence type="ECO:0000256" key="30">
    <source>
        <dbReference type="PROSITE-ProRule" id="PRU00302"/>
    </source>
</evidence>
<evidence type="ECO:0000313" key="34">
    <source>
        <dbReference type="EMBL" id="NWS35186.1"/>
    </source>
</evidence>
<evidence type="ECO:0000256" key="10">
    <source>
        <dbReference type="ARBA" id="ARBA00022670"/>
    </source>
</evidence>
<feature type="domain" description="CUB" evidence="31">
    <location>
        <begin position="5"/>
        <end position="132"/>
    </location>
</feature>
<dbReference type="PROSITE" id="PS50240">
    <property type="entry name" value="TRYPSIN_DOM"/>
    <property type="match status" value="1"/>
</dbReference>
<dbReference type="GO" id="GO:0006958">
    <property type="term" value="P:complement activation, classical pathway"/>
    <property type="evidence" value="ECO:0007669"/>
    <property type="project" value="UniProtKB-KW"/>
</dbReference>
<accession>A0A7K5ER83</accession>
<keyword evidence="9 30" id="KW-0768">Sushi</keyword>
<feature type="binding site" evidence="28">
    <location>
        <position position="282"/>
    </location>
    <ligand>
        <name>Ca(2+)</name>
        <dbReference type="ChEBI" id="CHEBI:29108"/>
        <label>3</label>
    </ligand>
</feature>